<organism evidence="1 2">
    <name type="scientific">Metabacillus litoralis</name>
    <dbReference type="NCBI Taxonomy" id="152268"/>
    <lineage>
        <taxon>Bacteria</taxon>
        <taxon>Bacillati</taxon>
        <taxon>Bacillota</taxon>
        <taxon>Bacilli</taxon>
        <taxon>Bacillales</taxon>
        <taxon>Bacillaceae</taxon>
        <taxon>Metabacillus</taxon>
    </lineage>
</organism>
<dbReference type="Proteomes" id="UP000321363">
    <property type="component" value="Unassembled WGS sequence"/>
</dbReference>
<protein>
    <submittedName>
        <fullName evidence="1">Aldolase</fullName>
    </submittedName>
</protein>
<gene>
    <name evidence="1" type="ORF">FS935_04675</name>
</gene>
<dbReference type="EMBL" id="VOQF01000002">
    <property type="protein sequence ID" value="TXC92353.1"/>
    <property type="molecule type" value="Genomic_DNA"/>
</dbReference>
<proteinExistence type="predicted"/>
<reference evidence="1 2" key="1">
    <citation type="journal article" date="2005" name="Int. J. Syst. Evol. Microbiol.">
        <title>Bacillus litoralis sp. nov., isolated from a tidal flat of the Yellow Sea in Korea.</title>
        <authorList>
            <person name="Yoon J.H."/>
            <person name="Oh T.K."/>
        </authorList>
    </citation>
    <scope>NUCLEOTIDE SEQUENCE [LARGE SCALE GENOMIC DNA]</scope>
    <source>
        <strain evidence="1 2">SW-211</strain>
    </source>
</reference>
<evidence type="ECO:0000313" key="1">
    <source>
        <dbReference type="EMBL" id="TXC92353.1"/>
    </source>
</evidence>
<comment type="caution">
    <text evidence="1">The sequence shown here is derived from an EMBL/GenBank/DDBJ whole genome shotgun (WGS) entry which is preliminary data.</text>
</comment>
<dbReference type="OrthoDB" id="5430844at2"/>
<dbReference type="InterPro" id="IPR027417">
    <property type="entry name" value="P-loop_NTPase"/>
</dbReference>
<name>A0A5C6W3L0_9BACI</name>
<dbReference type="Gene3D" id="3.40.50.300">
    <property type="entry name" value="P-loop containing nucleotide triphosphate hydrolases"/>
    <property type="match status" value="1"/>
</dbReference>
<sequence length="317" mass="35633">MKSIGVNIVIVTNKKTAYMAFDIRILSEIPLPELSPLEIYHQGIDVEVIMGDLKTEWDELAGEKVGFIFKEDNYVFFRLDDVAIFLIEEGNKITISPLKEYKEDIARMIVLGTCMGAILVQRKILPLHGSAIAINGKAYAIVGESGAGKSTIASTFINSGYSILTDDVIAVSFLNEGTPFVIPSYPQQKLWQETLIELGMTSGNLKSVYGRQSKYYVPLIKDFLPESLPLAGIFELVKTEQEEIALIPKPRLEQLSILYNHTYRNLIISGLRKLEWHFKISTSILNNVNVYQLQRPISRFTADELVTTIINKINEGE</sequence>
<dbReference type="AlphaFoldDB" id="A0A5C6W3L0"/>
<keyword evidence="2" id="KW-1185">Reference proteome</keyword>
<evidence type="ECO:0000313" key="2">
    <source>
        <dbReference type="Proteomes" id="UP000321363"/>
    </source>
</evidence>
<accession>A0A5C6W3L0</accession>
<dbReference type="SUPFAM" id="SSF53795">
    <property type="entry name" value="PEP carboxykinase-like"/>
    <property type="match status" value="1"/>
</dbReference>